<dbReference type="EMBL" id="ABEU02000023">
    <property type="protein sequence ID" value="PNR29516.1"/>
    <property type="molecule type" value="Genomic_DNA"/>
</dbReference>
<keyword evidence="1" id="KW-0175">Coiled coil</keyword>
<dbReference type="EnsemblPlants" id="Pp3c23_17290V3.1">
    <property type="protein sequence ID" value="Pp3c23_17290V3.1"/>
    <property type="gene ID" value="Pp3c23_17290"/>
</dbReference>
<feature type="coiled-coil region" evidence="1">
    <location>
        <begin position="42"/>
        <end position="69"/>
    </location>
</feature>
<keyword evidence="4" id="KW-1185">Reference proteome</keyword>
<protein>
    <submittedName>
        <fullName evidence="2 3">Uncharacterized protein</fullName>
    </submittedName>
</protein>
<evidence type="ECO:0000313" key="2">
    <source>
        <dbReference type="EMBL" id="PNR29516.1"/>
    </source>
</evidence>
<gene>
    <name evidence="2" type="ORF">PHYPA_028210</name>
</gene>
<accession>A0A2K1IJR2</accession>
<reference evidence="3" key="3">
    <citation type="submission" date="2020-12" db="UniProtKB">
        <authorList>
            <consortium name="EnsemblPlants"/>
        </authorList>
    </citation>
    <scope>IDENTIFICATION</scope>
</reference>
<dbReference type="InParanoid" id="A0A2K1IJR2"/>
<reference evidence="2 4" key="2">
    <citation type="journal article" date="2018" name="Plant J.">
        <title>The Physcomitrella patens chromosome-scale assembly reveals moss genome structure and evolution.</title>
        <authorList>
            <person name="Lang D."/>
            <person name="Ullrich K.K."/>
            <person name="Murat F."/>
            <person name="Fuchs J."/>
            <person name="Jenkins J."/>
            <person name="Haas F.B."/>
            <person name="Piednoel M."/>
            <person name="Gundlach H."/>
            <person name="Van Bel M."/>
            <person name="Meyberg R."/>
            <person name="Vives C."/>
            <person name="Morata J."/>
            <person name="Symeonidi A."/>
            <person name="Hiss M."/>
            <person name="Muchero W."/>
            <person name="Kamisugi Y."/>
            <person name="Saleh O."/>
            <person name="Blanc G."/>
            <person name="Decker E.L."/>
            <person name="van Gessel N."/>
            <person name="Grimwood J."/>
            <person name="Hayes R.D."/>
            <person name="Graham S.W."/>
            <person name="Gunter L.E."/>
            <person name="McDaniel S.F."/>
            <person name="Hoernstein S.N.W."/>
            <person name="Larsson A."/>
            <person name="Li F.W."/>
            <person name="Perroud P.F."/>
            <person name="Phillips J."/>
            <person name="Ranjan P."/>
            <person name="Rokshar D.S."/>
            <person name="Rothfels C.J."/>
            <person name="Schneider L."/>
            <person name="Shu S."/>
            <person name="Stevenson D.W."/>
            <person name="Thummler F."/>
            <person name="Tillich M."/>
            <person name="Villarreal Aguilar J.C."/>
            <person name="Widiez T."/>
            <person name="Wong G.K."/>
            <person name="Wymore A."/>
            <person name="Zhang Y."/>
            <person name="Zimmer A.D."/>
            <person name="Quatrano R.S."/>
            <person name="Mayer K.F.X."/>
            <person name="Goodstein D."/>
            <person name="Casacuberta J.M."/>
            <person name="Vandepoele K."/>
            <person name="Reski R."/>
            <person name="Cuming A.C."/>
            <person name="Tuskan G.A."/>
            <person name="Maumus F."/>
            <person name="Salse J."/>
            <person name="Schmutz J."/>
            <person name="Rensing S.A."/>
        </authorList>
    </citation>
    <scope>NUCLEOTIDE SEQUENCE [LARGE SCALE GENOMIC DNA]</scope>
    <source>
        <strain evidence="3 4">cv. Gransden 2004</strain>
    </source>
</reference>
<evidence type="ECO:0000313" key="4">
    <source>
        <dbReference type="Proteomes" id="UP000006727"/>
    </source>
</evidence>
<dbReference type="AlphaFoldDB" id="A0A2K1IJR2"/>
<evidence type="ECO:0000313" key="3">
    <source>
        <dbReference type="EnsemblPlants" id="Pp3c23_17290V3.1"/>
    </source>
</evidence>
<proteinExistence type="predicted"/>
<dbReference type="Gramene" id="Pp3c23_17290V3.1">
    <property type="protein sequence ID" value="Pp3c23_17290V3.1"/>
    <property type="gene ID" value="Pp3c23_17290"/>
</dbReference>
<reference evidence="2 4" key="1">
    <citation type="journal article" date="2008" name="Science">
        <title>The Physcomitrella genome reveals evolutionary insights into the conquest of land by plants.</title>
        <authorList>
            <person name="Rensing S."/>
            <person name="Lang D."/>
            <person name="Zimmer A."/>
            <person name="Terry A."/>
            <person name="Salamov A."/>
            <person name="Shapiro H."/>
            <person name="Nishiyama T."/>
            <person name="Perroud P.-F."/>
            <person name="Lindquist E."/>
            <person name="Kamisugi Y."/>
            <person name="Tanahashi T."/>
            <person name="Sakakibara K."/>
            <person name="Fujita T."/>
            <person name="Oishi K."/>
            <person name="Shin-I T."/>
            <person name="Kuroki Y."/>
            <person name="Toyoda A."/>
            <person name="Suzuki Y."/>
            <person name="Hashimoto A."/>
            <person name="Yamaguchi K."/>
            <person name="Sugano A."/>
            <person name="Kohara Y."/>
            <person name="Fujiyama A."/>
            <person name="Anterola A."/>
            <person name="Aoki S."/>
            <person name="Ashton N."/>
            <person name="Barbazuk W.B."/>
            <person name="Barker E."/>
            <person name="Bennetzen J."/>
            <person name="Bezanilla M."/>
            <person name="Blankenship R."/>
            <person name="Cho S.H."/>
            <person name="Dutcher S."/>
            <person name="Estelle M."/>
            <person name="Fawcett J.A."/>
            <person name="Gundlach H."/>
            <person name="Hanada K."/>
            <person name="Heyl A."/>
            <person name="Hicks K.A."/>
            <person name="Hugh J."/>
            <person name="Lohr M."/>
            <person name="Mayer K."/>
            <person name="Melkozernov A."/>
            <person name="Murata T."/>
            <person name="Nelson D."/>
            <person name="Pils B."/>
            <person name="Prigge M."/>
            <person name="Reiss B."/>
            <person name="Renner T."/>
            <person name="Rombauts S."/>
            <person name="Rushton P."/>
            <person name="Sanderfoot A."/>
            <person name="Schween G."/>
            <person name="Shiu S.-H."/>
            <person name="Stueber K."/>
            <person name="Theodoulou F.L."/>
            <person name="Tu H."/>
            <person name="Van de Peer Y."/>
            <person name="Verrier P.J."/>
            <person name="Waters E."/>
            <person name="Wood A."/>
            <person name="Yang L."/>
            <person name="Cove D."/>
            <person name="Cuming A."/>
            <person name="Hasebe M."/>
            <person name="Lucas S."/>
            <person name="Mishler D.B."/>
            <person name="Reski R."/>
            <person name="Grigoriev I."/>
            <person name="Quatrano R.S."/>
            <person name="Boore J.L."/>
        </authorList>
    </citation>
    <scope>NUCLEOTIDE SEQUENCE [LARGE SCALE GENOMIC DNA]</scope>
    <source>
        <strain evidence="3 4">cv. Gransden 2004</strain>
    </source>
</reference>
<organism evidence="2">
    <name type="scientific">Physcomitrium patens</name>
    <name type="common">Spreading-leaved earth moss</name>
    <name type="synonym">Physcomitrella patens</name>
    <dbReference type="NCBI Taxonomy" id="3218"/>
    <lineage>
        <taxon>Eukaryota</taxon>
        <taxon>Viridiplantae</taxon>
        <taxon>Streptophyta</taxon>
        <taxon>Embryophyta</taxon>
        <taxon>Bryophyta</taxon>
        <taxon>Bryophytina</taxon>
        <taxon>Bryopsida</taxon>
        <taxon>Funariidae</taxon>
        <taxon>Funariales</taxon>
        <taxon>Funariaceae</taxon>
        <taxon>Physcomitrium</taxon>
    </lineage>
</organism>
<sequence>MAVTSPTKSRGADLQFGLYRLSHPTLPEVERAAAQSFNIVRKSVATEKRRQLEAKANAIANEKELVKRREQVLRAGYSAPL</sequence>
<dbReference type="PaxDb" id="3218-PP1S222_80V6.1"/>
<name>A0A2K1IJR2_PHYPA</name>
<dbReference type="Proteomes" id="UP000006727">
    <property type="component" value="Chromosome 23"/>
</dbReference>
<evidence type="ECO:0000256" key="1">
    <source>
        <dbReference type="SAM" id="Coils"/>
    </source>
</evidence>